<dbReference type="EMBL" id="BEYU01000021">
    <property type="protein sequence ID" value="GBG26533.1"/>
    <property type="molecule type" value="Genomic_DNA"/>
</dbReference>
<dbReference type="InterPro" id="IPR000961">
    <property type="entry name" value="AGC-kinase_C"/>
</dbReference>
<feature type="domain" description="AGC-kinase C-terminal" evidence="10">
    <location>
        <begin position="439"/>
        <end position="506"/>
    </location>
</feature>
<evidence type="ECO:0000259" key="10">
    <source>
        <dbReference type="PROSITE" id="PS51285"/>
    </source>
</evidence>
<evidence type="ECO:0000256" key="3">
    <source>
        <dbReference type="ARBA" id="ARBA00022679"/>
    </source>
</evidence>
<evidence type="ECO:0000313" key="11">
    <source>
        <dbReference type="EMBL" id="GBG26533.1"/>
    </source>
</evidence>
<dbReference type="InterPro" id="IPR045270">
    <property type="entry name" value="STKc_AGC"/>
</dbReference>
<dbReference type="InterPro" id="IPR000719">
    <property type="entry name" value="Prot_kinase_dom"/>
</dbReference>
<dbReference type="PROSITE" id="PS51285">
    <property type="entry name" value="AGC_KINASE_CTER"/>
    <property type="match status" value="1"/>
</dbReference>
<keyword evidence="3" id="KW-0808">Transferase</keyword>
<dbReference type="CDD" id="cd05123">
    <property type="entry name" value="STKc_AGC"/>
    <property type="match status" value="1"/>
</dbReference>
<name>A0A2R5GD47_9STRA</name>
<keyword evidence="2" id="KW-0597">Phosphoprotein</keyword>
<sequence length="519" mass="56780">MERVLAGWFAEGTSYLGTMWNNAGKGESEKFEEVASEASAAGAAQASSSSSSSSPRNPRAKSTDSAVSTASASSRASNVSAASNRSGSSRFNKVVNWLAFGSKKALAKAGAGTAVSNASNQVATKKSALDILMATKGGNGFRDPADPAALQAVSVIGRGGYGKVMLMRNKTTGRLIAVKEVAKSNLIDKPGSTRGVRPVSTKVEHAEMENLVLHTVGEHPFVTSFHGSFQNKDKIFMFLEYAPGGELFQHMQRQGVFSESRTRMYVAEITSALAFLHENGIVYRDLKPENVLLDSKGHLRLTDFGLSIQFNKCGDDNLMRCYSICGTPEYISPELILCATTKKNDRNATYGKTVDWWALGILMYEMLYRVPPFYSRERKAMLNKILACELQFPKTPAKLKPVSQDAMDFIAALLKYEERDRLGYGNEGSANVMAHAFFDGLDWDKLSSHEYEPEFVPALANTVDTSNFDGAFTNELLRVDPCSSCAFNLELTGFGFLPEDFAEETWFERPSTDAKSLRL</sequence>
<evidence type="ECO:0000256" key="4">
    <source>
        <dbReference type="ARBA" id="ARBA00022741"/>
    </source>
</evidence>
<gene>
    <name evidence="11" type="ORF">FCC1311_027542</name>
</gene>
<keyword evidence="5 11" id="KW-0418">Kinase</keyword>
<protein>
    <submittedName>
        <fullName evidence="11">Protein kinase, putative</fullName>
    </submittedName>
</protein>
<dbReference type="GO" id="GO:0005524">
    <property type="term" value="F:ATP binding"/>
    <property type="evidence" value="ECO:0007669"/>
    <property type="project" value="UniProtKB-UniRule"/>
</dbReference>
<feature type="compositionally biased region" description="Low complexity" evidence="8">
    <location>
        <begin position="36"/>
        <end position="54"/>
    </location>
</feature>
<reference evidence="11 12" key="1">
    <citation type="submission" date="2017-12" db="EMBL/GenBank/DDBJ databases">
        <title>Sequencing, de novo assembly and annotation of complete genome of a new Thraustochytrid species, strain FCC1311.</title>
        <authorList>
            <person name="Sedici K."/>
            <person name="Godart F."/>
            <person name="Aiese Cigliano R."/>
            <person name="Sanseverino W."/>
            <person name="Barakat M."/>
            <person name="Ortet P."/>
            <person name="Marechal E."/>
            <person name="Cagnac O."/>
            <person name="Amato A."/>
        </authorList>
    </citation>
    <scope>NUCLEOTIDE SEQUENCE [LARGE SCALE GENOMIC DNA]</scope>
</reference>
<keyword evidence="6 7" id="KW-0067">ATP-binding</keyword>
<dbReference type="SMART" id="SM00133">
    <property type="entry name" value="S_TK_X"/>
    <property type="match status" value="1"/>
</dbReference>
<dbReference type="PROSITE" id="PS50011">
    <property type="entry name" value="PROTEIN_KINASE_DOM"/>
    <property type="match status" value="1"/>
</dbReference>
<dbReference type="Gene3D" id="1.10.510.10">
    <property type="entry name" value="Transferase(Phosphotransferase) domain 1"/>
    <property type="match status" value="1"/>
</dbReference>
<accession>A0A2R5GD47</accession>
<dbReference type="PANTHER" id="PTHR24351">
    <property type="entry name" value="RIBOSOMAL PROTEIN S6 KINASE"/>
    <property type="match status" value="1"/>
</dbReference>
<feature type="compositionally biased region" description="Low complexity" evidence="8">
    <location>
        <begin position="63"/>
        <end position="86"/>
    </location>
</feature>
<feature type="domain" description="Protein kinase" evidence="9">
    <location>
        <begin position="150"/>
        <end position="438"/>
    </location>
</feature>
<evidence type="ECO:0000256" key="1">
    <source>
        <dbReference type="ARBA" id="ARBA00022527"/>
    </source>
</evidence>
<evidence type="ECO:0000313" key="12">
    <source>
        <dbReference type="Proteomes" id="UP000241890"/>
    </source>
</evidence>
<dbReference type="InterPro" id="IPR017441">
    <property type="entry name" value="Protein_kinase_ATP_BS"/>
</dbReference>
<organism evidence="11 12">
    <name type="scientific">Hondaea fermentalgiana</name>
    <dbReference type="NCBI Taxonomy" id="2315210"/>
    <lineage>
        <taxon>Eukaryota</taxon>
        <taxon>Sar</taxon>
        <taxon>Stramenopiles</taxon>
        <taxon>Bigyra</taxon>
        <taxon>Labyrinthulomycetes</taxon>
        <taxon>Thraustochytrida</taxon>
        <taxon>Thraustochytriidae</taxon>
        <taxon>Hondaea</taxon>
    </lineage>
</organism>
<dbReference type="InterPro" id="IPR008271">
    <property type="entry name" value="Ser/Thr_kinase_AS"/>
</dbReference>
<feature type="binding site" evidence="7">
    <location>
        <position position="179"/>
    </location>
    <ligand>
        <name>ATP</name>
        <dbReference type="ChEBI" id="CHEBI:30616"/>
    </ligand>
</feature>
<keyword evidence="1" id="KW-0723">Serine/threonine-protein kinase</keyword>
<evidence type="ECO:0000256" key="6">
    <source>
        <dbReference type="ARBA" id="ARBA00022840"/>
    </source>
</evidence>
<dbReference type="PROSITE" id="PS00107">
    <property type="entry name" value="PROTEIN_KINASE_ATP"/>
    <property type="match status" value="1"/>
</dbReference>
<dbReference type="InParanoid" id="A0A2R5GD47"/>
<evidence type="ECO:0000256" key="2">
    <source>
        <dbReference type="ARBA" id="ARBA00022553"/>
    </source>
</evidence>
<dbReference type="Gene3D" id="3.30.200.20">
    <property type="entry name" value="Phosphorylase Kinase, domain 1"/>
    <property type="match status" value="1"/>
</dbReference>
<evidence type="ECO:0000256" key="8">
    <source>
        <dbReference type="SAM" id="MobiDB-lite"/>
    </source>
</evidence>
<dbReference type="Proteomes" id="UP000241890">
    <property type="component" value="Unassembled WGS sequence"/>
</dbReference>
<evidence type="ECO:0000256" key="5">
    <source>
        <dbReference type="ARBA" id="ARBA00022777"/>
    </source>
</evidence>
<proteinExistence type="predicted"/>
<dbReference type="OrthoDB" id="432483at2759"/>
<comment type="caution">
    <text evidence="11">The sequence shown here is derived from an EMBL/GenBank/DDBJ whole genome shotgun (WGS) entry which is preliminary data.</text>
</comment>
<keyword evidence="4 7" id="KW-0547">Nucleotide-binding</keyword>
<dbReference type="SMART" id="SM00220">
    <property type="entry name" value="S_TKc"/>
    <property type="match status" value="1"/>
</dbReference>
<evidence type="ECO:0000256" key="7">
    <source>
        <dbReference type="PROSITE-ProRule" id="PRU10141"/>
    </source>
</evidence>
<dbReference type="FunFam" id="1.10.510.10:FF:000008">
    <property type="entry name" value="Non-specific serine/threonine protein kinase"/>
    <property type="match status" value="1"/>
</dbReference>
<feature type="region of interest" description="Disordered" evidence="8">
    <location>
        <begin position="28"/>
        <end position="86"/>
    </location>
</feature>
<dbReference type="PROSITE" id="PS00108">
    <property type="entry name" value="PROTEIN_KINASE_ST"/>
    <property type="match status" value="1"/>
</dbReference>
<dbReference type="SUPFAM" id="SSF56112">
    <property type="entry name" value="Protein kinase-like (PK-like)"/>
    <property type="match status" value="1"/>
</dbReference>
<evidence type="ECO:0000259" key="9">
    <source>
        <dbReference type="PROSITE" id="PS50011"/>
    </source>
</evidence>
<dbReference type="GO" id="GO:0004674">
    <property type="term" value="F:protein serine/threonine kinase activity"/>
    <property type="evidence" value="ECO:0007669"/>
    <property type="project" value="UniProtKB-KW"/>
</dbReference>
<dbReference type="AlphaFoldDB" id="A0A2R5GD47"/>
<dbReference type="InterPro" id="IPR011009">
    <property type="entry name" value="Kinase-like_dom_sf"/>
</dbReference>
<dbReference type="Pfam" id="PF00069">
    <property type="entry name" value="Pkinase"/>
    <property type="match status" value="1"/>
</dbReference>
<keyword evidence="12" id="KW-1185">Reference proteome</keyword>